<proteinExistence type="predicted"/>
<evidence type="ECO:0000256" key="2">
    <source>
        <dbReference type="ARBA" id="ARBA00022475"/>
    </source>
</evidence>
<evidence type="ECO:0000256" key="4">
    <source>
        <dbReference type="ARBA" id="ARBA00022989"/>
    </source>
</evidence>
<dbReference type="RefSeq" id="WP_146648629.1">
    <property type="nucleotide sequence ID" value="NZ_CP012333.1"/>
</dbReference>
<keyword evidence="4 6" id="KW-1133">Transmembrane helix</keyword>
<dbReference type="AlphaFoldDB" id="A0A0K1PVF0"/>
<keyword evidence="5 6" id="KW-0472">Membrane</keyword>
<keyword evidence="8" id="KW-1185">Reference proteome</keyword>
<evidence type="ECO:0008006" key="9">
    <source>
        <dbReference type="Google" id="ProtNLM"/>
    </source>
</evidence>
<organism evidence="7 8">
    <name type="scientific">Labilithrix luteola</name>
    <dbReference type="NCBI Taxonomy" id="1391654"/>
    <lineage>
        <taxon>Bacteria</taxon>
        <taxon>Pseudomonadati</taxon>
        <taxon>Myxococcota</taxon>
        <taxon>Polyangia</taxon>
        <taxon>Polyangiales</taxon>
        <taxon>Labilitrichaceae</taxon>
        <taxon>Labilithrix</taxon>
    </lineage>
</organism>
<keyword evidence="2" id="KW-1003">Cell membrane</keyword>
<evidence type="ECO:0000313" key="7">
    <source>
        <dbReference type="EMBL" id="AKU97507.1"/>
    </source>
</evidence>
<dbReference type="STRING" id="1391654.AKJ09_04171"/>
<evidence type="ECO:0000256" key="6">
    <source>
        <dbReference type="SAM" id="Phobius"/>
    </source>
</evidence>
<evidence type="ECO:0000256" key="5">
    <source>
        <dbReference type="ARBA" id="ARBA00023136"/>
    </source>
</evidence>
<accession>A0A0K1PVF0</accession>
<dbReference type="KEGG" id="llu:AKJ09_04171"/>
<dbReference type="InterPro" id="IPR005171">
    <property type="entry name" value="Cyt_c_oxidase_su4_prok"/>
</dbReference>
<dbReference type="EMBL" id="CP012333">
    <property type="protein sequence ID" value="AKU97507.1"/>
    <property type="molecule type" value="Genomic_DNA"/>
</dbReference>
<dbReference type="Pfam" id="PF03626">
    <property type="entry name" value="COX4_pro"/>
    <property type="match status" value="1"/>
</dbReference>
<name>A0A0K1PVF0_9BACT</name>
<dbReference type="InterPro" id="IPR011743">
    <property type="entry name" value="Caa3_sub_IV"/>
</dbReference>
<reference evidence="7 8" key="1">
    <citation type="submission" date="2015-08" db="EMBL/GenBank/DDBJ databases">
        <authorList>
            <person name="Babu N.S."/>
            <person name="Beckwith C.J."/>
            <person name="Beseler K.G."/>
            <person name="Brison A."/>
            <person name="Carone J.V."/>
            <person name="Caskin T.P."/>
            <person name="Diamond M."/>
            <person name="Durham M.E."/>
            <person name="Foxe J.M."/>
            <person name="Go M."/>
            <person name="Henderson B.A."/>
            <person name="Jones I.B."/>
            <person name="McGettigan J.A."/>
            <person name="Micheletti S.J."/>
            <person name="Nasrallah M.E."/>
            <person name="Ortiz D."/>
            <person name="Piller C.R."/>
            <person name="Privatt S.R."/>
            <person name="Schneider S.L."/>
            <person name="Sharp S."/>
            <person name="Smith T.C."/>
            <person name="Stanton J.D."/>
            <person name="Ullery H.E."/>
            <person name="Wilson R.J."/>
            <person name="Serrano M.G."/>
            <person name="Buck G."/>
            <person name="Lee V."/>
            <person name="Wang Y."/>
            <person name="Carvalho R."/>
            <person name="Voegtly L."/>
            <person name="Shi R."/>
            <person name="Duckworth R."/>
            <person name="Johnson A."/>
            <person name="Loviza R."/>
            <person name="Walstead R."/>
            <person name="Shah Z."/>
            <person name="Kiflezghi M."/>
            <person name="Wade K."/>
            <person name="Ball S.L."/>
            <person name="Bradley K.W."/>
            <person name="Asai D.J."/>
            <person name="Bowman C.A."/>
            <person name="Russell D.A."/>
            <person name="Pope W.H."/>
            <person name="Jacobs-Sera D."/>
            <person name="Hendrix R.W."/>
            <person name="Hatfull G.F."/>
        </authorList>
    </citation>
    <scope>NUCLEOTIDE SEQUENCE [LARGE SCALE GENOMIC DNA]</scope>
    <source>
        <strain evidence="7 8">DSM 27648</strain>
    </source>
</reference>
<dbReference type="NCBIfam" id="TIGR02229">
    <property type="entry name" value="caa3_sub_IV"/>
    <property type="match status" value="1"/>
</dbReference>
<sequence length="109" mass="11585">MTHESGTRAIWRTAIALMVLWALSFGLSYVHLGAASLPVALAIAGMKAGLVAMVFMELVRAHLSVHVTLAAACLLSLILVGLTVADVLTRDKPPIEVPAIAKPWSSEKR</sequence>
<dbReference type="GO" id="GO:0005886">
    <property type="term" value="C:plasma membrane"/>
    <property type="evidence" value="ECO:0007669"/>
    <property type="project" value="UniProtKB-SubCell"/>
</dbReference>
<gene>
    <name evidence="7" type="ORF">AKJ09_04171</name>
</gene>
<dbReference type="Proteomes" id="UP000064967">
    <property type="component" value="Chromosome"/>
</dbReference>
<comment type="subcellular location">
    <subcellularLocation>
        <location evidence="1">Cell membrane</location>
        <topology evidence="1">Multi-pass membrane protein</topology>
    </subcellularLocation>
</comment>
<evidence type="ECO:0000256" key="3">
    <source>
        <dbReference type="ARBA" id="ARBA00022692"/>
    </source>
</evidence>
<feature type="transmembrane region" description="Helical" evidence="6">
    <location>
        <begin position="35"/>
        <end position="56"/>
    </location>
</feature>
<protein>
    <recommendedName>
        <fullName evidence="9">Caa(3)-type oxidase, subunit IV</fullName>
    </recommendedName>
</protein>
<keyword evidence="3 6" id="KW-0812">Transmembrane</keyword>
<feature type="transmembrane region" description="Helical" evidence="6">
    <location>
        <begin position="63"/>
        <end position="85"/>
    </location>
</feature>
<evidence type="ECO:0000313" key="8">
    <source>
        <dbReference type="Proteomes" id="UP000064967"/>
    </source>
</evidence>
<feature type="transmembrane region" description="Helical" evidence="6">
    <location>
        <begin position="9"/>
        <end position="29"/>
    </location>
</feature>
<evidence type="ECO:0000256" key="1">
    <source>
        <dbReference type="ARBA" id="ARBA00004651"/>
    </source>
</evidence>